<evidence type="ECO:0000256" key="10">
    <source>
        <dbReference type="SAM" id="MobiDB-lite"/>
    </source>
</evidence>
<dbReference type="InterPro" id="IPR036179">
    <property type="entry name" value="Ig-like_dom_sf"/>
</dbReference>
<comment type="subcellular location">
    <subcellularLocation>
        <location evidence="1">Membrane</location>
        <topology evidence="1">Single-pass type I membrane protein</topology>
    </subcellularLocation>
</comment>
<dbReference type="SMART" id="SM00060">
    <property type="entry name" value="FN3"/>
    <property type="match status" value="5"/>
</dbReference>
<dbReference type="FunFam" id="2.60.40.10:FF:000017">
    <property type="entry name" value="Down syndrome cell adhesion molecule b"/>
    <property type="match status" value="1"/>
</dbReference>
<dbReference type="Pfam" id="PF13927">
    <property type="entry name" value="Ig_3"/>
    <property type="match status" value="2"/>
</dbReference>
<dbReference type="InterPro" id="IPR013098">
    <property type="entry name" value="Ig_I-set"/>
</dbReference>
<dbReference type="InterPro" id="IPR013783">
    <property type="entry name" value="Ig-like_fold"/>
</dbReference>
<feature type="domain" description="Ig-like" evidence="12">
    <location>
        <begin position="248"/>
        <end position="338"/>
    </location>
</feature>
<keyword evidence="8" id="KW-1015">Disulfide bond</keyword>
<accession>A0AAN8X102</accession>
<name>A0AAN8X102_HALRR</name>
<dbReference type="GO" id="GO:0007155">
    <property type="term" value="P:cell adhesion"/>
    <property type="evidence" value="ECO:0007669"/>
    <property type="project" value="UniProtKB-KW"/>
</dbReference>
<feature type="region of interest" description="Disordered" evidence="10">
    <location>
        <begin position="1299"/>
        <end position="1343"/>
    </location>
</feature>
<evidence type="ECO:0000256" key="4">
    <source>
        <dbReference type="ARBA" id="ARBA00022737"/>
    </source>
</evidence>
<evidence type="ECO:0000313" key="15">
    <source>
        <dbReference type="Proteomes" id="UP001381693"/>
    </source>
</evidence>
<dbReference type="Gene3D" id="2.60.40.10">
    <property type="entry name" value="Immunoglobulins"/>
    <property type="match status" value="11"/>
</dbReference>
<feature type="domain" description="Fibronectin type-III" evidence="13">
    <location>
        <begin position="1048"/>
        <end position="1141"/>
    </location>
</feature>
<dbReference type="GO" id="GO:0030154">
    <property type="term" value="P:cell differentiation"/>
    <property type="evidence" value="ECO:0007669"/>
    <property type="project" value="UniProtKB-ARBA"/>
</dbReference>
<proteinExistence type="predicted"/>
<dbReference type="FunFam" id="2.60.40.10:FF:000333">
    <property type="entry name" value="Down syndrome cell adhesion molecule"/>
    <property type="match status" value="1"/>
</dbReference>
<dbReference type="PANTHER" id="PTHR13817">
    <property type="entry name" value="TITIN"/>
    <property type="match status" value="1"/>
</dbReference>
<feature type="domain" description="Ig-like" evidence="12">
    <location>
        <begin position="59"/>
        <end position="152"/>
    </location>
</feature>
<evidence type="ECO:0000256" key="7">
    <source>
        <dbReference type="ARBA" id="ARBA00023136"/>
    </source>
</evidence>
<dbReference type="PROSITE" id="PS50835">
    <property type="entry name" value="IG_LIKE"/>
    <property type="match status" value="6"/>
</dbReference>
<comment type="caution">
    <text evidence="14">The sequence shown here is derived from an EMBL/GenBank/DDBJ whole genome shotgun (WGS) entry which is preliminary data.</text>
</comment>
<feature type="domain" description="Fibronectin type-III" evidence="13">
    <location>
        <begin position="759"/>
        <end position="857"/>
    </location>
</feature>
<keyword evidence="3" id="KW-0732">Signal</keyword>
<dbReference type="FunFam" id="2.60.40.10:FF:000104">
    <property type="entry name" value="Down syndrome cell adhesion molecule b"/>
    <property type="match status" value="1"/>
</dbReference>
<dbReference type="InterPro" id="IPR007110">
    <property type="entry name" value="Ig-like_dom"/>
</dbReference>
<feature type="compositionally biased region" description="Basic and acidic residues" evidence="10">
    <location>
        <begin position="1572"/>
        <end position="1595"/>
    </location>
</feature>
<evidence type="ECO:0000256" key="11">
    <source>
        <dbReference type="SAM" id="Phobius"/>
    </source>
</evidence>
<evidence type="ECO:0000256" key="2">
    <source>
        <dbReference type="ARBA" id="ARBA00022692"/>
    </source>
</evidence>
<dbReference type="GO" id="GO:0009653">
    <property type="term" value="P:anatomical structure morphogenesis"/>
    <property type="evidence" value="ECO:0007669"/>
    <property type="project" value="UniProtKB-ARBA"/>
</dbReference>
<feature type="domain" description="Ig-like" evidence="12">
    <location>
        <begin position="944"/>
        <end position="1044"/>
    </location>
</feature>
<dbReference type="PANTHER" id="PTHR13817:SF166">
    <property type="entry name" value="NEURONAL IGCAM-RELATED"/>
    <property type="match status" value="1"/>
</dbReference>
<feature type="domain" description="Fibronectin type-III" evidence="13">
    <location>
        <begin position="650"/>
        <end position="754"/>
    </location>
</feature>
<dbReference type="InterPro" id="IPR036116">
    <property type="entry name" value="FN3_sf"/>
</dbReference>
<feature type="compositionally biased region" description="Basic and acidic residues" evidence="10">
    <location>
        <begin position="1449"/>
        <end position="1460"/>
    </location>
</feature>
<dbReference type="Pfam" id="PF25059">
    <property type="entry name" value="FN3_DSCAM-DSCAML_C"/>
    <property type="match status" value="1"/>
</dbReference>
<dbReference type="InterPro" id="IPR050964">
    <property type="entry name" value="Striated_Muscle_Regulatory"/>
</dbReference>
<protein>
    <recommendedName>
        <fullName evidence="16">Down syndrome cell adhesion molecule-like protein Dscam2</fullName>
    </recommendedName>
</protein>
<dbReference type="SUPFAM" id="SSF49265">
    <property type="entry name" value="Fibronectin type III"/>
    <property type="match status" value="3"/>
</dbReference>
<feature type="domain" description="Fibronectin type-III" evidence="13">
    <location>
        <begin position="541"/>
        <end position="645"/>
    </location>
</feature>
<organism evidence="14 15">
    <name type="scientific">Halocaridina rubra</name>
    <name type="common">Hawaiian red shrimp</name>
    <dbReference type="NCBI Taxonomy" id="373956"/>
    <lineage>
        <taxon>Eukaryota</taxon>
        <taxon>Metazoa</taxon>
        <taxon>Ecdysozoa</taxon>
        <taxon>Arthropoda</taxon>
        <taxon>Crustacea</taxon>
        <taxon>Multicrustacea</taxon>
        <taxon>Malacostraca</taxon>
        <taxon>Eumalacostraca</taxon>
        <taxon>Eucarida</taxon>
        <taxon>Decapoda</taxon>
        <taxon>Pleocyemata</taxon>
        <taxon>Caridea</taxon>
        <taxon>Atyoidea</taxon>
        <taxon>Atyidae</taxon>
        <taxon>Halocaridina</taxon>
    </lineage>
</organism>
<dbReference type="InterPro" id="IPR056754">
    <property type="entry name" value="DSCAM/DSCAML_C"/>
</dbReference>
<evidence type="ECO:0000256" key="8">
    <source>
        <dbReference type="ARBA" id="ARBA00023157"/>
    </source>
</evidence>
<dbReference type="EMBL" id="JAXCGZ010011766">
    <property type="protein sequence ID" value="KAK7074156.1"/>
    <property type="molecule type" value="Genomic_DNA"/>
</dbReference>
<dbReference type="FunFam" id="2.60.40.10:FF:000032">
    <property type="entry name" value="palladin isoform X1"/>
    <property type="match status" value="1"/>
</dbReference>
<feature type="domain" description="Ig-like" evidence="12">
    <location>
        <begin position="441"/>
        <end position="534"/>
    </location>
</feature>
<evidence type="ECO:0000259" key="13">
    <source>
        <dbReference type="PROSITE" id="PS50853"/>
    </source>
</evidence>
<feature type="compositionally biased region" description="Polar residues" evidence="10">
    <location>
        <begin position="1480"/>
        <end position="1490"/>
    </location>
</feature>
<evidence type="ECO:0000256" key="9">
    <source>
        <dbReference type="ARBA" id="ARBA00023319"/>
    </source>
</evidence>
<dbReference type="CDD" id="cd00063">
    <property type="entry name" value="FN3"/>
    <property type="match status" value="5"/>
</dbReference>
<evidence type="ECO:0000313" key="14">
    <source>
        <dbReference type="EMBL" id="KAK7074156.1"/>
    </source>
</evidence>
<evidence type="ECO:0008006" key="16">
    <source>
        <dbReference type="Google" id="ProtNLM"/>
    </source>
</evidence>
<keyword evidence="9" id="KW-0393">Immunoglobulin domain</keyword>
<feature type="compositionally biased region" description="Low complexity" evidence="10">
    <location>
        <begin position="1492"/>
        <end position="1520"/>
    </location>
</feature>
<evidence type="ECO:0000256" key="1">
    <source>
        <dbReference type="ARBA" id="ARBA00004479"/>
    </source>
</evidence>
<gene>
    <name evidence="14" type="ORF">SK128_006884</name>
</gene>
<dbReference type="InterPro" id="IPR003961">
    <property type="entry name" value="FN3_dom"/>
</dbReference>
<dbReference type="InterPro" id="IPR003598">
    <property type="entry name" value="Ig_sub2"/>
</dbReference>
<feature type="transmembrane region" description="Helical" evidence="11">
    <location>
        <begin position="1267"/>
        <end position="1289"/>
    </location>
</feature>
<dbReference type="SMART" id="SM00409">
    <property type="entry name" value="IG"/>
    <property type="match status" value="6"/>
</dbReference>
<reference evidence="14 15" key="1">
    <citation type="submission" date="2023-11" db="EMBL/GenBank/DDBJ databases">
        <title>Halocaridina rubra genome assembly.</title>
        <authorList>
            <person name="Smith C."/>
        </authorList>
    </citation>
    <scope>NUCLEOTIDE SEQUENCE [LARGE SCALE GENOMIC DNA]</scope>
    <source>
        <strain evidence="14">EP-1</strain>
        <tissue evidence="14">Whole</tissue>
    </source>
</reference>
<keyword evidence="15" id="KW-1185">Reference proteome</keyword>
<evidence type="ECO:0000259" key="12">
    <source>
        <dbReference type="PROSITE" id="PS50835"/>
    </source>
</evidence>
<evidence type="ECO:0000256" key="5">
    <source>
        <dbReference type="ARBA" id="ARBA00022889"/>
    </source>
</evidence>
<keyword evidence="6 11" id="KW-1133">Transmembrane helix</keyword>
<evidence type="ECO:0000256" key="3">
    <source>
        <dbReference type="ARBA" id="ARBA00022729"/>
    </source>
</evidence>
<dbReference type="SMART" id="SM00408">
    <property type="entry name" value="IGc2"/>
    <property type="match status" value="6"/>
</dbReference>
<dbReference type="GO" id="GO:0016020">
    <property type="term" value="C:membrane"/>
    <property type="evidence" value="ECO:0007669"/>
    <property type="project" value="UniProtKB-SubCell"/>
</dbReference>
<feature type="domain" description="Ig-like" evidence="12">
    <location>
        <begin position="156"/>
        <end position="241"/>
    </location>
</feature>
<feature type="region of interest" description="Disordered" evidence="10">
    <location>
        <begin position="1417"/>
        <end position="1520"/>
    </location>
</feature>
<keyword evidence="2 11" id="KW-0812">Transmembrane</keyword>
<evidence type="ECO:0000256" key="6">
    <source>
        <dbReference type="ARBA" id="ARBA00022989"/>
    </source>
</evidence>
<dbReference type="SUPFAM" id="SSF48726">
    <property type="entry name" value="Immunoglobulin"/>
    <property type="match status" value="6"/>
</dbReference>
<dbReference type="Pfam" id="PF07679">
    <property type="entry name" value="I-set"/>
    <property type="match status" value="3"/>
</dbReference>
<sequence length="1655" mass="179426">MEEEAREINAESSFQMTAKSPSHIMNMQVHQVTSRNNEILRRPSEIFGLSHYPRPDSAPLFRYTPIDQTVSPGSPVSLKCAAQGTPTPVITWTRDHQPLLTSLRISLGSFRTALGEIVSHVNLSDVTVRDGGTYTCTAHNALGSSSHSARLNVYGPPFVRAMPNITAVAGEDVRLWCPAGGFPTPTVTWRRDGQTIPSSQRQEILSNGTLLVRNAGQSDVGRYSCIVTGRQGGQTAAAHTYLHVLRPPEIEPFSFGRDLEEGIRTQLSCMVIKGDFPMTINWLKDGKHLQHDPDLESKQISEFSTVLIFKILREHHTGTYTCEAANAAATVNHTTTVRVKVAPKWIIEPSGGTALVGSTVVLDCSARGHPQPVITWMKATGEIAQDFQQVVLDGVRASQAPNGSLLLMEIKTGDAGWFLCSATNSVGKPISKVVQLTVHAPARVITEGSRITGHAGHTVTVTCEATGDSPLTLTWQRHHTPITPSQRVAVRETPMGNMIRAILEIREVTAGDGGSYTCRADNPHGHHAQVFTIAIIEPPTAPSGVTISEVTSRSALVSWTLPQPAAVTIQYRAYLSYNFIWIASTAAEDKSWATHGRNVSVGQWASSHVLAGLTPYQAYAVRLMAHNDLGVSQPSHMHVFTTLEEAPTGAPRDVQVSVGGPRSLIIRWKAPTSSQLHGPLRGFTLALRRQNLQGHLVYITRPATVAAADSSVGEEYKVVDLIPSSLYEVAVRAFTRAGAGPLSSPRIVHATGHDAPSCPPTGVSCRGSGRGGVRVWWSPPPSHCTNAPVSGYTIVVTPTSHITQSSSNQRWEVNTTNLEKNLDGLPPAANISVRVKAFNDVGSSPPNNPVYCMTEDDVPEPPGRVRVVVTGTTRLLVTWLPPQPPTGSILHYTIYSAREDQVAIRDVVGAGGSEATWKEIIGLTPGTRVQVWVTATTVAGEGNPSLRLTAVPAATSKYAPVAVGGGLMWRIGAGAGVTLGCRGLGSPPSTVSWTKGASTTISNGQHTQLLPGGDLHLTGVRESSNYTCWVKNSEGVDSLTHQVIVITIPLPPKLSLSQASHNSLNLTVTPADDGDAPILGYTLHHRGRAGEWVETNVEPGPVDVVVRGLACGAPYHLYLTAWNSHGTSSPSPVLVTNTQGKQPGRPDPARLVEVNATCVILRLYAWPEVGCPITHWKVELGNEADKGSWHPLYPHVTRDVTDLSLCDLSSTLWHLLRLTASSTAGDTVVIYKVSTGDYNGGLVSAESVQEILVGGVMSVDAWLDAHVVAGVVSALLLSTALIICICVIVRRRKYGGYRQGDSLDNKDGGEDDNARNCEITRSHLYSPTPAKKPRGSLASVKTQDETSDPYEICPYATFSVDSSEGTLEYGLSLHAMTPRDCLDHPVHSDHHALEAPAYGHASRQRSQSHYKETEIAYISNRDRGEYANRPKSISGTQSTPAPPSAEPRMWAEESRKDTRSRPHRSRSLTRTESTQRDSSTESNDASSPVQRQHYQQPQVIHHHQQQQLLGQQNPHQQEQNLPQHPRAIAAGRGRPHPLPPIRLVRRLSDSSSSDNSPMTPPRPLHPPSAFSDSRELSEAECDREMLPDERPRSRDNPSPSAGGKRNVKNYSGGKDIKAELNVILQRYKQHQDNAQLYKEKVRNNNHQNNPYSINV</sequence>
<dbReference type="PROSITE" id="PS50853">
    <property type="entry name" value="FN3"/>
    <property type="match status" value="5"/>
</dbReference>
<dbReference type="Pfam" id="PF00041">
    <property type="entry name" value="fn3"/>
    <property type="match status" value="5"/>
</dbReference>
<keyword evidence="7 11" id="KW-0472">Membrane</keyword>
<feature type="compositionally biased region" description="Basic and acidic residues" evidence="10">
    <location>
        <begin position="1417"/>
        <end position="1428"/>
    </location>
</feature>
<feature type="domain" description="Ig-like" evidence="12">
    <location>
        <begin position="343"/>
        <end position="431"/>
    </location>
</feature>
<feature type="domain" description="Fibronectin type-III" evidence="13">
    <location>
        <begin position="861"/>
        <end position="955"/>
    </location>
</feature>
<keyword evidence="4" id="KW-0677">Repeat</keyword>
<dbReference type="InterPro" id="IPR003599">
    <property type="entry name" value="Ig_sub"/>
</dbReference>
<dbReference type="Proteomes" id="UP001381693">
    <property type="component" value="Unassembled WGS sequence"/>
</dbReference>
<feature type="compositionally biased region" description="Basic and acidic residues" evidence="10">
    <location>
        <begin position="1301"/>
        <end position="1321"/>
    </location>
</feature>
<keyword evidence="5" id="KW-0130">Cell adhesion</keyword>
<feature type="region of interest" description="Disordered" evidence="10">
    <location>
        <begin position="1547"/>
        <end position="1613"/>
    </location>
</feature>